<accession>A0A090GGT9</accession>
<dbReference type="EMBL" id="CCNE01000065">
    <property type="protein sequence ID" value="CDX61715.1"/>
    <property type="molecule type" value="Genomic_DNA"/>
</dbReference>
<protein>
    <submittedName>
        <fullName evidence="3">Uncharacterized protein</fullName>
    </submittedName>
</protein>
<keyword evidence="2" id="KW-0812">Transmembrane</keyword>
<name>A0A090GGT9_MESPL</name>
<keyword evidence="2" id="KW-0472">Membrane</keyword>
<sequence>MGDARCLIAKLQSVDGLLRQNGCCLAEHSHPGGCSRKGAAPEGPGKIGRRPFGVESGRKAGKAVLDAGKAGHALEYPPAVGGQHGGRVAQVELVDFMLRNRCRDPVDIGVGGHLPSPWASGAERAVAGGVSLLASAFVGRQTLSVACSINVSENLFLPWRVIPSLKDLGGNSRQNQSVTAFPCLWKQGLRADHLLPCVAPGTINAPWSCSEYLKPIKNKAMMMRQIASTVARILPGFSAGGLSSMAVRLAYKPRERMKSSKLDGAAAGVAGA</sequence>
<dbReference type="AlphaFoldDB" id="A0A090GGT9"/>
<dbReference type="Proteomes" id="UP000046122">
    <property type="component" value="Unassembled WGS sequence"/>
</dbReference>
<keyword evidence="2" id="KW-1133">Transmembrane helix</keyword>
<gene>
    <name evidence="3" type="ORF">MPL3365_70062</name>
</gene>
<evidence type="ECO:0000256" key="1">
    <source>
        <dbReference type="SAM" id="MobiDB-lite"/>
    </source>
</evidence>
<organism evidence="3 4">
    <name type="scientific">Mesorhizobium plurifarium</name>
    <dbReference type="NCBI Taxonomy" id="69974"/>
    <lineage>
        <taxon>Bacteria</taxon>
        <taxon>Pseudomonadati</taxon>
        <taxon>Pseudomonadota</taxon>
        <taxon>Alphaproteobacteria</taxon>
        <taxon>Hyphomicrobiales</taxon>
        <taxon>Phyllobacteriaceae</taxon>
        <taxon>Mesorhizobium</taxon>
    </lineage>
</organism>
<reference evidence="3 4" key="1">
    <citation type="submission" date="2014-08" db="EMBL/GenBank/DDBJ databases">
        <authorList>
            <person name="Moulin Lionel"/>
        </authorList>
    </citation>
    <scope>NUCLEOTIDE SEQUENCE [LARGE SCALE GENOMIC DNA]</scope>
</reference>
<feature type="region of interest" description="Disordered" evidence="1">
    <location>
        <begin position="30"/>
        <end position="54"/>
    </location>
</feature>
<evidence type="ECO:0000256" key="2">
    <source>
        <dbReference type="SAM" id="Phobius"/>
    </source>
</evidence>
<evidence type="ECO:0000313" key="4">
    <source>
        <dbReference type="Proteomes" id="UP000046122"/>
    </source>
</evidence>
<feature type="transmembrane region" description="Helical" evidence="2">
    <location>
        <begin position="233"/>
        <end position="251"/>
    </location>
</feature>
<proteinExistence type="predicted"/>
<evidence type="ECO:0000313" key="3">
    <source>
        <dbReference type="EMBL" id="CDX61715.1"/>
    </source>
</evidence>